<keyword evidence="1" id="KW-0472">Membrane</keyword>
<accession>A0ABQ8IXQ3</accession>
<organism evidence="2 3">
    <name type="scientific">Dermatophagoides pteronyssinus</name>
    <name type="common">European house dust mite</name>
    <dbReference type="NCBI Taxonomy" id="6956"/>
    <lineage>
        <taxon>Eukaryota</taxon>
        <taxon>Metazoa</taxon>
        <taxon>Ecdysozoa</taxon>
        <taxon>Arthropoda</taxon>
        <taxon>Chelicerata</taxon>
        <taxon>Arachnida</taxon>
        <taxon>Acari</taxon>
        <taxon>Acariformes</taxon>
        <taxon>Sarcoptiformes</taxon>
        <taxon>Astigmata</taxon>
        <taxon>Psoroptidia</taxon>
        <taxon>Analgoidea</taxon>
        <taxon>Pyroglyphidae</taxon>
        <taxon>Dermatophagoidinae</taxon>
        <taxon>Dermatophagoides</taxon>
    </lineage>
</organism>
<evidence type="ECO:0000313" key="3">
    <source>
        <dbReference type="Proteomes" id="UP000887458"/>
    </source>
</evidence>
<evidence type="ECO:0000256" key="1">
    <source>
        <dbReference type="SAM" id="Phobius"/>
    </source>
</evidence>
<name>A0ABQ8IXQ3_DERPT</name>
<protein>
    <submittedName>
        <fullName evidence="2">Uncharacterized protein</fullName>
    </submittedName>
</protein>
<reference evidence="2 3" key="2">
    <citation type="journal article" date="2022" name="Mol. Biol. Evol.">
        <title>Comparative Genomics Reveals Insights into the Divergent Evolution of Astigmatic Mites and Household Pest Adaptations.</title>
        <authorList>
            <person name="Xiong Q."/>
            <person name="Wan A.T."/>
            <person name="Liu X."/>
            <person name="Fung C.S."/>
            <person name="Xiao X."/>
            <person name="Malainual N."/>
            <person name="Hou J."/>
            <person name="Wang L."/>
            <person name="Wang M."/>
            <person name="Yang K.Y."/>
            <person name="Cui Y."/>
            <person name="Leung E.L."/>
            <person name="Nong W."/>
            <person name="Shin S.K."/>
            <person name="Au S.W."/>
            <person name="Jeong K.Y."/>
            <person name="Chew F.T."/>
            <person name="Hui J.H."/>
            <person name="Leung T.F."/>
            <person name="Tungtrongchitr A."/>
            <person name="Zhong N."/>
            <person name="Liu Z."/>
            <person name="Tsui S.K."/>
        </authorList>
    </citation>
    <scope>NUCLEOTIDE SEQUENCE [LARGE SCALE GENOMIC DNA]</scope>
    <source>
        <strain evidence="2">Derp</strain>
    </source>
</reference>
<feature type="transmembrane region" description="Helical" evidence="1">
    <location>
        <begin position="20"/>
        <end position="36"/>
    </location>
</feature>
<comment type="caution">
    <text evidence="2">The sequence shown here is derived from an EMBL/GenBank/DDBJ whole genome shotgun (WGS) entry which is preliminary data.</text>
</comment>
<reference evidence="2 3" key="1">
    <citation type="journal article" date="2018" name="J. Allergy Clin. Immunol.">
        <title>High-quality assembly of Dermatophagoides pteronyssinus genome and transcriptome reveals a wide range of novel allergens.</title>
        <authorList>
            <person name="Liu X.Y."/>
            <person name="Yang K.Y."/>
            <person name="Wang M.Q."/>
            <person name="Kwok J.S."/>
            <person name="Zeng X."/>
            <person name="Yang Z."/>
            <person name="Xiao X.J."/>
            <person name="Lau C.P."/>
            <person name="Li Y."/>
            <person name="Huang Z.M."/>
            <person name="Ba J.G."/>
            <person name="Yim A.K."/>
            <person name="Ouyang C.Y."/>
            <person name="Ngai S.M."/>
            <person name="Chan T.F."/>
            <person name="Leung E.L."/>
            <person name="Liu L."/>
            <person name="Liu Z.G."/>
            <person name="Tsui S.K."/>
        </authorList>
    </citation>
    <scope>NUCLEOTIDE SEQUENCE [LARGE SCALE GENOMIC DNA]</scope>
    <source>
        <strain evidence="2">Derp</strain>
    </source>
</reference>
<gene>
    <name evidence="2" type="ORF">DERP_006181</name>
</gene>
<evidence type="ECO:0000313" key="2">
    <source>
        <dbReference type="EMBL" id="KAH9415094.1"/>
    </source>
</evidence>
<keyword evidence="1" id="KW-0812">Transmembrane</keyword>
<keyword evidence="3" id="KW-1185">Reference proteome</keyword>
<dbReference type="Proteomes" id="UP000887458">
    <property type="component" value="Unassembled WGS sequence"/>
</dbReference>
<dbReference type="EMBL" id="NJHN03000099">
    <property type="protein sequence ID" value="KAH9415094.1"/>
    <property type="molecule type" value="Genomic_DNA"/>
</dbReference>
<proteinExistence type="predicted"/>
<keyword evidence="1" id="KW-1133">Transmembrane helix</keyword>
<sequence>MNATYVHGFCILLVAQQQYYYIPITTIIVICGFLALENPFGSIFICGLLGGIGWPGDRLLSVVLDGNPLSKRITGFP</sequence>